<dbReference type="Proteomes" id="UP000243073">
    <property type="component" value="Unassembled WGS sequence"/>
</dbReference>
<dbReference type="OrthoDB" id="13401at2"/>
<dbReference type="AlphaFoldDB" id="A0A1J4QCD1"/>
<dbReference type="Pfam" id="PF03412">
    <property type="entry name" value="Peptidase_C39"/>
    <property type="match status" value="1"/>
</dbReference>
<organism evidence="2 3">
    <name type="scientific">Oceanisphaera psychrotolerans</name>
    <dbReference type="NCBI Taxonomy" id="1414654"/>
    <lineage>
        <taxon>Bacteria</taxon>
        <taxon>Pseudomonadati</taxon>
        <taxon>Pseudomonadota</taxon>
        <taxon>Gammaproteobacteria</taxon>
        <taxon>Aeromonadales</taxon>
        <taxon>Aeromonadaceae</taxon>
        <taxon>Oceanisphaera</taxon>
    </lineage>
</organism>
<protein>
    <recommendedName>
        <fullName evidence="1">Peptidase C39 domain-containing protein</fullName>
    </recommendedName>
</protein>
<reference evidence="2 3" key="1">
    <citation type="submission" date="2016-07" db="EMBL/GenBank/DDBJ databases">
        <title>Draft Genome Sequence of Oceanisphaera psychrotolerans, isolated from coastal sediment samples.</title>
        <authorList>
            <person name="Zhuo S."/>
            <person name="Ruan Z."/>
        </authorList>
    </citation>
    <scope>NUCLEOTIDE SEQUENCE [LARGE SCALE GENOMIC DNA]</scope>
    <source>
        <strain evidence="2 3">LAM-WHM-ZC</strain>
    </source>
</reference>
<dbReference type="STRING" id="1414654.BFR47_14905"/>
<comment type="caution">
    <text evidence="2">The sequence shown here is derived from an EMBL/GenBank/DDBJ whole genome shotgun (WGS) entry which is preliminary data.</text>
</comment>
<dbReference type="InterPro" id="IPR005074">
    <property type="entry name" value="Peptidase_C39"/>
</dbReference>
<gene>
    <name evidence="2" type="ORF">BFR47_14905</name>
</gene>
<evidence type="ECO:0000259" key="1">
    <source>
        <dbReference type="PROSITE" id="PS50990"/>
    </source>
</evidence>
<sequence>MRKLLWMIIFFPAFSFALNFPGAGGARLRVPVQSFSEIKFGEVVKQKYDFSCGSAALASLLSHHYGIPMTEEKAFEEMFKYGDKSKIEEQGFSMLDMKNFLARRGLRADGFELGREDIVELGIPAIALVNYSGYNHFVIVKGVMDDKVLVGDPALGLHIMSADDFDKSSNGIFLFVRDKIDLAKSGFNKVKDWEHSAPNAPSRMALMQRLPHLTDLMLPSEYDY</sequence>
<dbReference type="GO" id="GO:0005524">
    <property type="term" value="F:ATP binding"/>
    <property type="evidence" value="ECO:0007669"/>
    <property type="project" value="InterPro"/>
</dbReference>
<feature type="domain" description="Peptidase C39" evidence="1">
    <location>
        <begin position="46"/>
        <end position="176"/>
    </location>
</feature>
<dbReference type="CDD" id="cd02423">
    <property type="entry name" value="Peptidase_C39G"/>
    <property type="match status" value="1"/>
</dbReference>
<evidence type="ECO:0000313" key="2">
    <source>
        <dbReference type="EMBL" id="OIN08947.1"/>
    </source>
</evidence>
<proteinExistence type="predicted"/>
<evidence type="ECO:0000313" key="3">
    <source>
        <dbReference type="Proteomes" id="UP000243073"/>
    </source>
</evidence>
<dbReference type="GO" id="GO:0016020">
    <property type="term" value="C:membrane"/>
    <property type="evidence" value="ECO:0007669"/>
    <property type="project" value="InterPro"/>
</dbReference>
<keyword evidence="3" id="KW-1185">Reference proteome</keyword>
<dbReference type="GO" id="GO:0008233">
    <property type="term" value="F:peptidase activity"/>
    <property type="evidence" value="ECO:0007669"/>
    <property type="project" value="InterPro"/>
</dbReference>
<dbReference type="EMBL" id="MDKE01000024">
    <property type="protein sequence ID" value="OIN08947.1"/>
    <property type="molecule type" value="Genomic_DNA"/>
</dbReference>
<name>A0A1J4QCD1_9GAMM</name>
<accession>A0A1J4QCD1</accession>
<dbReference type="Gene3D" id="3.90.70.10">
    <property type="entry name" value="Cysteine proteinases"/>
    <property type="match status" value="1"/>
</dbReference>
<dbReference type="RefSeq" id="WP_071472961.1">
    <property type="nucleotide sequence ID" value="NZ_MDKE01000024.1"/>
</dbReference>
<dbReference type="GO" id="GO:0006508">
    <property type="term" value="P:proteolysis"/>
    <property type="evidence" value="ECO:0007669"/>
    <property type="project" value="InterPro"/>
</dbReference>
<dbReference type="PROSITE" id="PS50990">
    <property type="entry name" value="PEPTIDASE_C39"/>
    <property type="match status" value="1"/>
</dbReference>